<evidence type="ECO:0000256" key="10">
    <source>
        <dbReference type="ARBA" id="ARBA00022723"/>
    </source>
</evidence>
<proteinExistence type="inferred from homology"/>
<keyword evidence="11" id="KW-0378">Hydrolase</keyword>
<dbReference type="Gene3D" id="2.120.10.30">
    <property type="entry name" value="TolB, C-terminal domain"/>
    <property type="match status" value="1"/>
</dbReference>
<keyword evidence="12" id="KW-0106">Calcium</keyword>
<gene>
    <name evidence="17" type="ORF">NIASO_07915</name>
</gene>
<protein>
    <recommendedName>
        <fullName evidence="8">Regucalcin</fullName>
        <ecNumber evidence="7">3.1.1.17</ecNumber>
    </recommendedName>
    <alternativeName>
        <fullName evidence="13">Gluconolactonase</fullName>
    </alternativeName>
</protein>
<evidence type="ECO:0000256" key="9">
    <source>
        <dbReference type="ARBA" id="ARBA00022490"/>
    </source>
</evidence>
<feature type="binding site" evidence="15">
    <location>
        <position position="103"/>
    </location>
    <ligand>
        <name>substrate</name>
    </ligand>
</feature>
<dbReference type="STRING" id="929713.NIASO_07915"/>
<organism evidence="17 18">
    <name type="scientific">Niabella soli DSM 19437</name>
    <dbReference type="NCBI Taxonomy" id="929713"/>
    <lineage>
        <taxon>Bacteria</taxon>
        <taxon>Pseudomonadati</taxon>
        <taxon>Bacteroidota</taxon>
        <taxon>Chitinophagia</taxon>
        <taxon>Chitinophagales</taxon>
        <taxon>Chitinophagaceae</taxon>
        <taxon>Niabella</taxon>
    </lineage>
</organism>
<evidence type="ECO:0000256" key="1">
    <source>
        <dbReference type="ARBA" id="ARBA00001589"/>
    </source>
</evidence>
<dbReference type="SUPFAM" id="SSF63829">
    <property type="entry name" value="Calcium-dependent phosphotriesterase"/>
    <property type="match status" value="1"/>
</dbReference>
<dbReference type="PRINTS" id="PR01790">
    <property type="entry name" value="SMP30FAMILY"/>
</dbReference>
<keyword evidence="15" id="KW-0862">Zinc</keyword>
<comment type="similarity">
    <text evidence="6">Belongs to the SMP-30/CGR1 family.</text>
</comment>
<dbReference type="InterPro" id="IPR008367">
    <property type="entry name" value="Regucalcin"/>
</dbReference>
<feature type="binding site" evidence="15">
    <location>
        <position position="101"/>
    </location>
    <ligand>
        <name>substrate</name>
    </ligand>
</feature>
<comment type="subcellular location">
    <subcellularLocation>
        <location evidence="5">Cytoplasm</location>
    </subcellularLocation>
</comment>
<evidence type="ECO:0000256" key="3">
    <source>
        <dbReference type="ARBA" id="ARBA00001936"/>
    </source>
</evidence>
<feature type="binding site" evidence="15">
    <location>
        <position position="199"/>
    </location>
    <ligand>
        <name>a divalent metal cation</name>
        <dbReference type="ChEBI" id="CHEBI:60240"/>
    </ligand>
</feature>
<evidence type="ECO:0000259" key="16">
    <source>
        <dbReference type="Pfam" id="PF08450"/>
    </source>
</evidence>
<comment type="catalytic activity">
    <reaction evidence="1">
        <text>D-glucono-1,5-lactone + H2O = D-gluconate + H(+)</text>
        <dbReference type="Rhea" id="RHEA:10440"/>
        <dbReference type="ChEBI" id="CHEBI:15377"/>
        <dbReference type="ChEBI" id="CHEBI:15378"/>
        <dbReference type="ChEBI" id="CHEBI:16217"/>
        <dbReference type="ChEBI" id="CHEBI:18391"/>
        <dbReference type="EC" id="3.1.1.17"/>
    </reaction>
</comment>
<dbReference type="GO" id="GO:0005509">
    <property type="term" value="F:calcium ion binding"/>
    <property type="evidence" value="ECO:0007669"/>
    <property type="project" value="InterPro"/>
</dbReference>
<comment type="cofactor">
    <cofactor evidence="3">
        <name>Mn(2+)</name>
        <dbReference type="ChEBI" id="CHEBI:29035"/>
    </cofactor>
</comment>
<evidence type="ECO:0000256" key="4">
    <source>
        <dbReference type="ARBA" id="ARBA00001946"/>
    </source>
</evidence>
<dbReference type="OrthoDB" id="2633250at2"/>
<dbReference type="GO" id="GO:0005737">
    <property type="term" value="C:cytoplasm"/>
    <property type="evidence" value="ECO:0007669"/>
    <property type="project" value="UniProtKB-SubCell"/>
</dbReference>
<dbReference type="eggNOG" id="COG3386">
    <property type="taxonomic scope" value="Bacteria"/>
</dbReference>
<dbReference type="GO" id="GO:0004341">
    <property type="term" value="F:gluconolactonase activity"/>
    <property type="evidence" value="ECO:0007669"/>
    <property type="project" value="UniProtKB-EC"/>
</dbReference>
<evidence type="ECO:0000256" key="5">
    <source>
        <dbReference type="ARBA" id="ARBA00004496"/>
    </source>
</evidence>
<evidence type="ECO:0000256" key="8">
    <source>
        <dbReference type="ARBA" id="ARBA00016808"/>
    </source>
</evidence>
<evidence type="ECO:0000256" key="14">
    <source>
        <dbReference type="PIRSR" id="PIRSR605511-1"/>
    </source>
</evidence>
<dbReference type="Pfam" id="PF08450">
    <property type="entry name" value="SGL"/>
    <property type="match status" value="1"/>
</dbReference>
<keyword evidence="9" id="KW-0963">Cytoplasm</keyword>
<feature type="binding site" evidence="15">
    <location>
        <position position="149"/>
    </location>
    <ligand>
        <name>a divalent metal cation</name>
        <dbReference type="ChEBI" id="CHEBI:60240"/>
    </ligand>
</feature>
<feature type="domain" description="SMP-30/Gluconolactonase/LRE-like region" evidence="16">
    <location>
        <begin position="16"/>
        <end position="258"/>
    </location>
</feature>
<evidence type="ECO:0000256" key="13">
    <source>
        <dbReference type="ARBA" id="ARBA00032464"/>
    </source>
</evidence>
<comment type="cofactor">
    <cofactor evidence="2">
        <name>Ca(2+)</name>
        <dbReference type="ChEBI" id="CHEBI:29108"/>
    </cofactor>
</comment>
<dbReference type="EC" id="3.1.1.17" evidence="7"/>
<dbReference type="PRINTS" id="PR01791">
    <property type="entry name" value="REGUCALCIN"/>
</dbReference>
<dbReference type="AlphaFoldDB" id="W0EZU0"/>
<dbReference type="HOGENOM" id="CLU_036110_3_1_10"/>
<comment type="cofactor">
    <cofactor evidence="4">
        <name>Mg(2+)</name>
        <dbReference type="ChEBI" id="CHEBI:18420"/>
    </cofactor>
</comment>
<dbReference type="GO" id="GO:0019853">
    <property type="term" value="P:L-ascorbic acid biosynthetic process"/>
    <property type="evidence" value="ECO:0007669"/>
    <property type="project" value="TreeGrafter"/>
</dbReference>
<dbReference type="GO" id="GO:0030234">
    <property type="term" value="F:enzyme regulator activity"/>
    <property type="evidence" value="ECO:0007669"/>
    <property type="project" value="InterPro"/>
</dbReference>
<evidence type="ECO:0000313" key="18">
    <source>
        <dbReference type="Proteomes" id="UP000003586"/>
    </source>
</evidence>
<keyword evidence="18" id="KW-1185">Reference proteome</keyword>
<dbReference type="EMBL" id="CP007035">
    <property type="protein sequence ID" value="AHF15103.1"/>
    <property type="molecule type" value="Genomic_DNA"/>
</dbReference>
<dbReference type="InterPro" id="IPR005511">
    <property type="entry name" value="SMP-30"/>
</dbReference>
<reference evidence="17 18" key="1">
    <citation type="submission" date="2013-12" db="EMBL/GenBank/DDBJ databases">
        <authorList>
            <consortium name="DOE Joint Genome Institute"/>
            <person name="Eisen J."/>
            <person name="Huntemann M."/>
            <person name="Han J."/>
            <person name="Chen A."/>
            <person name="Kyrpides N."/>
            <person name="Mavromatis K."/>
            <person name="Markowitz V."/>
            <person name="Palaniappan K."/>
            <person name="Ivanova N."/>
            <person name="Schaumberg A."/>
            <person name="Pati A."/>
            <person name="Liolios K."/>
            <person name="Nordberg H.P."/>
            <person name="Cantor M.N."/>
            <person name="Hua S.X."/>
            <person name="Woyke T."/>
        </authorList>
    </citation>
    <scope>NUCLEOTIDE SEQUENCE [LARGE SCALE GENOMIC DNA]</scope>
    <source>
        <strain evidence="18">DSM 19437</strain>
    </source>
</reference>
<feature type="binding site" evidence="15">
    <location>
        <position position="121"/>
    </location>
    <ligand>
        <name>substrate</name>
    </ligand>
</feature>
<dbReference type="PANTHER" id="PTHR10907:SF47">
    <property type="entry name" value="REGUCALCIN"/>
    <property type="match status" value="1"/>
</dbReference>
<dbReference type="KEGG" id="nso:NIASO_07915"/>
<dbReference type="PANTHER" id="PTHR10907">
    <property type="entry name" value="REGUCALCIN"/>
    <property type="match status" value="1"/>
</dbReference>
<feature type="active site" description="Proton donor/acceptor" evidence="14">
    <location>
        <position position="199"/>
    </location>
</feature>
<evidence type="ECO:0000256" key="11">
    <source>
        <dbReference type="ARBA" id="ARBA00022801"/>
    </source>
</evidence>
<sequence length="301" mass="33370">MLFTMIEIACEHKTQLGEGPVWDEQKNILYWVDIAKGIIHELNVLSGKHASYTIGQLTGAIALCNNNDLLVAAQKGPGIFNTHKHSFIQQPPPYPATTANRFNDGKCDAAGRFWLGTMALDEKKAAGSLFCMTEDFTFRKMLPHLTIPNGMAWTSDNKIFYFIDTPAFAVMAYDFDLATAQISNPRKVITIKEKEGAPDGMTIDKEGMLWIAHWDGWQVTRWDPETGAQLLSVRLPVARVTSCTFGGPALSDLYITTACDRLNPDQYNAQPHAGALFVWSNSGFTGMPANRFQTKHVLPAI</sequence>
<dbReference type="InterPro" id="IPR013658">
    <property type="entry name" value="SGL"/>
</dbReference>
<evidence type="ECO:0000256" key="2">
    <source>
        <dbReference type="ARBA" id="ARBA00001913"/>
    </source>
</evidence>
<evidence type="ECO:0000313" key="17">
    <source>
        <dbReference type="EMBL" id="AHF15103.1"/>
    </source>
</evidence>
<dbReference type="InterPro" id="IPR011042">
    <property type="entry name" value="6-blade_b-propeller_TolB-like"/>
</dbReference>
<name>W0EZU0_9BACT</name>
<evidence type="ECO:0000256" key="7">
    <source>
        <dbReference type="ARBA" id="ARBA00013227"/>
    </source>
</evidence>
<evidence type="ECO:0000256" key="15">
    <source>
        <dbReference type="PIRSR" id="PIRSR605511-2"/>
    </source>
</evidence>
<evidence type="ECO:0000256" key="6">
    <source>
        <dbReference type="ARBA" id="ARBA00008853"/>
    </source>
</evidence>
<keyword evidence="10 15" id="KW-0479">Metal-binding</keyword>
<evidence type="ECO:0000256" key="12">
    <source>
        <dbReference type="ARBA" id="ARBA00022837"/>
    </source>
</evidence>
<comment type="cofactor">
    <cofactor evidence="15">
        <name>Zn(2+)</name>
        <dbReference type="ChEBI" id="CHEBI:29105"/>
    </cofactor>
    <text evidence="15">Binds 1 divalent metal cation per subunit.</text>
</comment>
<accession>W0EZU0</accession>
<feature type="binding site" evidence="15">
    <location>
        <position position="18"/>
    </location>
    <ligand>
        <name>a divalent metal cation</name>
        <dbReference type="ChEBI" id="CHEBI:60240"/>
    </ligand>
</feature>
<dbReference type="Proteomes" id="UP000003586">
    <property type="component" value="Chromosome"/>
</dbReference>